<dbReference type="PANTHER" id="PTHR37951:SF1">
    <property type="entry name" value="TYPE VI SECRETION SYSTEM COMPONENT TSSA1"/>
    <property type="match status" value="1"/>
</dbReference>
<accession>A0A0N0GN00</accession>
<dbReference type="NCBIfam" id="TIGR03363">
    <property type="entry name" value="VI_chp_8"/>
    <property type="match status" value="1"/>
</dbReference>
<keyword evidence="1" id="KW-0175">Coiled coil</keyword>
<dbReference type="PANTHER" id="PTHR37951">
    <property type="entry name" value="CYTOPLASMIC PROTEIN-RELATED"/>
    <property type="match status" value="1"/>
</dbReference>
<keyword evidence="4" id="KW-1185">Reference proteome</keyword>
<feature type="coiled-coil region" evidence="1">
    <location>
        <begin position="204"/>
        <end position="256"/>
    </location>
</feature>
<dbReference type="Pfam" id="PF06812">
    <property type="entry name" value="ImpA_N"/>
    <property type="match status" value="1"/>
</dbReference>
<evidence type="ECO:0000256" key="1">
    <source>
        <dbReference type="SAM" id="Coils"/>
    </source>
</evidence>
<dbReference type="PATRIC" id="fig|857265.3.peg.2699"/>
<dbReference type="RefSeq" id="WP_236692037.1">
    <property type="nucleotide sequence ID" value="NZ_LAQT01000010.1"/>
</dbReference>
<comment type="caution">
    <text evidence="3">The sequence shown here is derived from an EMBL/GenBank/DDBJ whole genome shotgun (WGS) entry which is preliminary data.</text>
</comment>
<organism evidence="3 4">
    <name type="scientific">Amantichitinum ursilacus</name>
    <dbReference type="NCBI Taxonomy" id="857265"/>
    <lineage>
        <taxon>Bacteria</taxon>
        <taxon>Pseudomonadati</taxon>
        <taxon>Pseudomonadota</taxon>
        <taxon>Betaproteobacteria</taxon>
        <taxon>Neisseriales</taxon>
        <taxon>Chitinibacteraceae</taxon>
        <taxon>Amantichitinum</taxon>
    </lineage>
</organism>
<protein>
    <recommendedName>
        <fullName evidence="2">ImpA N-terminal domain-containing protein</fullName>
    </recommendedName>
</protein>
<dbReference type="EMBL" id="LAQT01000010">
    <property type="protein sequence ID" value="KPC52000.1"/>
    <property type="molecule type" value="Genomic_DNA"/>
</dbReference>
<feature type="domain" description="ImpA N-terminal" evidence="2">
    <location>
        <begin position="14"/>
        <end position="136"/>
    </location>
</feature>
<proteinExistence type="predicted"/>
<gene>
    <name evidence="3" type="ORF">WG78_13100</name>
</gene>
<dbReference type="AlphaFoldDB" id="A0A0N0GN00"/>
<dbReference type="Proteomes" id="UP000037939">
    <property type="component" value="Unassembled WGS sequence"/>
</dbReference>
<evidence type="ECO:0000259" key="2">
    <source>
        <dbReference type="Pfam" id="PF06812"/>
    </source>
</evidence>
<reference evidence="3 4" key="1">
    <citation type="submission" date="2015-07" db="EMBL/GenBank/DDBJ databases">
        <title>Draft genome sequence of the Amantichitinum ursilacus IGB-41, a new chitin-degrading bacterium.</title>
        <authorList>
            <person name="Kirstahler P."/>
            <person name="Guenther M."/>
            <person name="Grumaz C."/>
            <person name="Rupp S."/>
            <person name="Zibek S."/>
            <person name="Sohn K."/>
        </authorList>
    </citation>
    <scope>NUCLEOTIDE SEQUENCE [LARGE SCALE GENOMIC DNA]</scope>
    <source>
        <strain evidence="3 4">IGB-41</strain>
    </source>
</reference>
<dbReference type="STRING" id="857265.WG78_13100"/>
<dbReference type="InterPro" id="IPR010657">
    <property type="entry name" value="ImpA_N"/>
</dbReference>
<sequence>MADQAMQQRVEQLLAPISDGLPAGEDLAYSPLFDQIREARRADDPSLAVGDWVTSVKTADWRRARQLSEEALTRQSKDLQLAVWFAEANTRLDGFGGLRVGFGVLNGLLERYWTTLWPELDPDDLDERVGKFEWLNVQLGAAIREIALTSAQSGAYDWYRYKSSRDVENIGLKDRDARERAIAEGGLPGEVFDKAVQASGAGFYATLSQQVSAARAEFDALDAQIDVRFGHAAPNLAEIRKALQDCAEVVARLLEQCGGAVTPAGAETVSNADVIPASVGTLDAPLAPAQPHAAVVNQGPVQTRAQAVQQLRAVATYFRTYEPHSPVALLAERAARWAEMPLEDWLKTVIKDDSTLSQLRELLDIKNES</sequence>
<dbReference type="InterPro" id="IPR017740">
    <property type="entry name" value="TssA-like"/>
</dbReference>
<name>A0A0N0GN00_9NEIS</name>
<evidence type="ECO:0000313" key="4">
    <source>
        <dbReference type="Proteomes" id="UP000037939"/>
    </source>
</evidence>
<evidence type="ECO:0000313" key="3">
    <source>
        <dbReference type="EMBL" id="KPC52000.1"/>
    </source>
</evidence>